<dbReference type="AlphaFoldDB" id="A0A1U7LT37"/>
<sequence length="333" mass="37518">MINFSPAAEQAIAGLAAGAASTLCMHPLDLIKTRMQVQTASSSRYSSVISSLREHMRQGSLIRTLYRGLPLNVVGSAASWGIYFMWYTIRMVVTSTNLERYDQFKRFYLSRKMNLHSGDYFIASGLAGSATAICTNPLWVVKTRILTSDRGAKGAYDGLIDGLLKISKTEGIKGLYRGLVPSLFGVPHGAFQFLAYEKLKEWSLRRKRKLESSQAMVANSKRSRVADDQTNTEFILYSAVSKIFASVVTYPYQVVRSRLQVSSNSTYTPRSITANTWKSEGLPGFYRGHIDFDWITLTCRIFAQILRTLPGTCITFLVYENIIKYFRTKSYTR</sequence>
<dbReference type="OMA" id="TTVWKHE"/>
<feature type="transmembrane region" description="Helical" evidence="12">
    <location>
        <begin position="120"/>
        <end position="141"/>
    </location>
</feature>
<evidence type="ECO:0000256" key="10">
    <source>
        <dbReference type="PROSITE-ProRule" id="PRU00282"/>
    </source>
</evidence>
<dbReference type="OrthoDB" id="428293at2759"/>
<keyword evidence="14" id="KW-1185">Reference proteome</keyword>
<keyword evidence="8" id="KW-0496">Mitochondrion</keyword>
<evidence type="ECO:0000256" key="12">
    <source>
        <dbReference type="SAM" id="Phobius"/>
    </source>
</evidence>
<evidence type="ECO:0000256" key="9">
    <source>
        <dbReference type="ARBA" id="ARBA00023136"/>
    </source>
</evidence>
<reference evidence="13 14" key="1">
    <citation type="submission" date="2016-04" db="EMBL/GenBank/DDBJ databases">
        <title>Evolutionary innovation and constraint leading to complex multicellularity in the Ascomycota.</title>
        <authorList>
            <person name="Cisse O."/>
            <person name="Nguyen A."/>
            <person name="Hewitt D.A."/>
            <person name="Jedd G."/>
            <person name="Stajich J.E."/>
        </authorList>
    </citation>
    <scope>NUCLEOTIDE SEQUENCE [LARGE SCALE GENOMIC DNA]</scope>
    <source>
        <strain evidence="13 14">DAH-3</strain>
    </source>
</reference>
<feature type="transmembrane region" description="Helical" evidence="12">
    <location>
        <begin position="65"/>
        <end position="89"/>
    </location>
</feature>
<feature type="repeat" description="Solcar" evidence="10">
    <location>
        <begin position="5"/>
        <end position="93"/>
    </location>
</feature>
<comment type="similarity">
    <text evidence="2 11">Belongs to the mitochondrial carrier (TC 2.A.29) family.</text>
</comment>
<evidence type="ECO:0000256" key="11">
    <source>
        <dbReference type="RuleBase" id="RU000488"/>
    </source>
</evidence>
<name>A0A1U7LT37_NEOID</name>
<dbReference type="InterPro" id="IPR023395">
    <property type="entry name" value="MCP_dom_sf"/>
</dbReference>
<dbReference type="InterPro" id="IPR044712">
    <property type="entry name" value="SLC25A32-like"/>
</dbReference>
<evidence type="ECO:0000256" key="5">
    <source>
        <dbReference type="ARBA" id="ARBA00022737"/>
    </source>
</evidence>
<evidence type="ECO:0000256" key="3">
    <source>
        <dbReference type="ARBA" id="ARBA00022448"/>
    </source>
</evidence>
<keyword evidence="7 12" id="KW-1133">Transmembrane helix</keyword>
<evidence type="ECO:0000256" key="2">
    <source>
        <dbReference type="ARBA" id="ARBA00006375"/>
    </source>
</evidence>
<dbReference type="PRINTS" id="PR00926">
    <property type="entry name" value="MITOCARRIER"/>
</dbReference>
<evidence type="ECO:0000313" key="13">
    <source>
        <dbReference type="EMBL" id="OLL25778.1"/>
    </source>
</evidence>
<dbReference type="EMBL" id="LXFE01000322">
    <property type="protein sequence ID" value="OLL25778.1"/>
    <property type="molecule type" value="Genomic_DNA"/>
</dbReference>
<evidence type="ECO:0000256" key="8">
    <source>
        <dbReference type="ARBA" id="ARBA00023128"/>
    </source>
</evidence>
<evidence type="ECO:0000313" key="14">
    <source>
        <dbReference type="Proteomes" id="UP000186594"/>
    </source>
</evidence>
<dbReference type="Gene3D" id="1.50.40.10">
    <property type="entry name" value="Mitochondrial carrier domain"/>
    <property type="match status" value="2"/>
</dbReference>
<accession>A0A1U7LT37</accession>
<proteinExistence type="inferred from homology"/>
<comment type="caution">
    <text evidence="13">The sequence shown here is derived from an EMBL/GenBank/DDBJ whole genome shotgun (WGS) entry which is preliminary data.</text>
</comment>
<evidence type="ECO:0000256" key="1">
    <source>
        <dbReference type="ARBA" id="ARBA00004448"/>
    </source>
</evidence>
<keyword evidence="6" id="KW-0999">Mitochondrion inner membrane</keyword>
<evidence type="ECO:0000256" key="7">
    <source>
        <dbReference type="ARBA" id="ARBA00022989"/>
    </source>
</evidence>
<evidence type="ECO:0000256" key="4">
    <source>
        <dbReference type="ARBA" id="ARBA00022692"/>
    </source>
</evidence>
<keyword evidence="5" id="KW-0677">Repeat</keyword>
<dbReference type="PANTHER" id="PTHR45683">
    <property type="entry name" value="MITOCHONDRIAL NICOTINAMIDE ADENINE DINUCLEOTIDE TRANSPORTER 1-RELATED-RELATED"/>
    <property type="match status" value="1"/>
</dbReference>
<gene>
    <name evidence="13" type="ORF">NEOLI_000663</name>
</gene>
<dbReference type="InterPro" id="IPR018108">
    <property type="entry name" value="MCP_transmembrane"/>
</dbReference>
<keyword evidence="3 11" id="KW-0813">Transport</keyword>
<comment type="subcellular location">
    <subcellularLocation>
        <location evidence="1">Mitochondrion inner membrane</location>
        <topology evidence="1">Multi-pass membrane protein</topology>
    </subcellularLocation>
</comment>
<dbReference type="Pfam" id="PF00153">
    <property type="entry name" value="Mito_carr"/>
    <property type="match status" value="3"/>
</dbReference>
<keyword evidence="9 10" id="KW-0472">Membrane</keyword>
<feature type="repeat" description="Solcar" evidence="10">
    <location>
        <begin position="115"/>
        <end position="202"/>
    </location>
</feature>
<organism evidence="13 14">
    <name type="scientific">Neolecta irregularis (strain DAH-3)</name>
    <dbReference type="NCBI Taxonomy" id="1198029"/>
    <lineage>
        <taxon>Eukaryota</taxon>
        <taxon>Fungi</taxon>
        <taxon>Dikarya</taxon>
        <taxon>Ascomycota</taxon>
        <taxon>Taphrinomycotina</taxon>
        <taxon>Neolectales</taxon>
        <taxon>Neolectaceae</taxon>
        <taxon>Neolecta</taxon>
    </lineage>
</organism>
<dbReference type="GO" id="GO:0015215">
    <property type="term" value="F:nucleotide transmembrane transporter activity"/>
    <property type="evidence" value="ECO:0007669"/>
    <property type="project" value="UniProtKB-ARBA"/>
</dbReference>
<dbReference type="InterPro" id="IPR002067">
    <property type="entry name" value="MCP"/>
</dbReference>
<protein>
    <submittedName>
        <fullName evidence="13">Putative mitochondrial carrier</fullName>
    </submittedName>
</protein>
<dbReference type="GO" id="GO:0005743">
    <property type="term" value="C:mitochondrial inner membrane"/>
    <property type="evidence" value="ECO:0007669"/>
    <property type="project" value="UniProtKB-SubCell"/>
</dbReference>
<dbReference type="Proteomes" id="UP000186594">
    <property type="component" value="Unassembled WGS sequence"/>
</dbReference>
<dbReference type="PROSITE" id="PS50920">
    <property type="entry name" value="SOLCAR"/>
    <property type="match status" value="2"/>
</dbReference>
<evidence type="ECO:0000256" key="6">
    <source>
        <dbReference type="ARBA" id="ARBA00022792"/>
    </source>
</evidence>
<keyword evidence="4 10" id="KW-0812">Transmembrane</keyword>
<dbReference type="SUPFAM" id="SSF103506">
    <property type="entry name" value="Mitochondrial carrier"/>
    <property type="match status" value="1"/>
</dbReference>
<dbReference type="STRING" id="1198029.A0A1U7LT37"/>